<keyword evidence="9" id="KW-1185">Reference proteome</keyword>
<evidence type="ECO:0000256" key="5">
    <source>
        <dbReference type="ARBA" id="ARBA00022989"/>
    </source>
</evidence>
<reference evidence="8 9" key="1">
    <citation type="journal article" date="2015" name="Int. J. Syst. Evol. Microbiol.">
        <title>Amycolatopsis rhabdoformis sp. nov., an actinomycete isolated from a tropical forest soil.</title>
        <authorList>
            <person name="Souza W.R."/>
            <person name="Silva R.E."/>
            <person name="Goodfellow M."/>
            <person name="Busarakam K."/>
            <person name="Figueiro F.S."/>
            <person name="Ferreira D."/>
            <person name="Rodrigues-Filho E."/>
            <person name="Moraes L.A.B."/>
            <person name="Zucchi T.D."/>
        </authorList>
    </citation>
    <scope>NUCLEOTIDE SEQUENCE [LARGE SCALE GENOMIC DNA]</scope>
    <source>
        <strain evidence="8 9">NCIMB 14900</strain>
    </source>
</reference>
<evidence type="ECO:0000313" key="8">
    <source>
        <dbReference type="EMBL" id="WSE32236.1"/>
    </source>
</evidence>
<keyword evidence="6 7" id="KW-0472">Membrane</keyword>
<dbReference type="Pfam" id="PF07681">
    <property type="entry name" value="DoxX"/>
    <property type="match status" value="1"/>
</dbReference>
<name>A0ABZ1ICP2_9PSEU</name>
<dbReference type="InterPro" id="IPR032808">
    <property type="entry name" value="DoxX"/>
</dbReference>
<comment type="similarity">
    <text evidence="2">Belongs to the DoxX family.</text>
</comment>
<evidence type="ECO:0000256" key="6">
    <source>
        <dbReference type="ARBA" id="ARBA00023136"/>
    </source>
</evidence>
<dbReference type="InterPro" id="IPR051907">
    <property type="entry name" value="DoxX-like_oxidoreductase"/>
</dbReference>
<evidence type="ECO:0000256" key="7">
    <source>
        <dbReference type="SAM" id="Phobius"/>
    </source>
</evidence>
<organism evidence="8 9">
    <name type="scientific">Amycolatopsis rhabdoformis</name>
    <dbReference type="NCBI Taxonomy" id="1448059"/>
    <lineage>
        <taxon>Bacteria</taxon>
        <taxon>Bacillati</taxon>
        <taxon>Actinomycetota</taxon>
        <taxon>Actinomycetes</taxon>
        <taxon>Pseudonocardiales</taxon>
        <taxon>Pseudonocardiaceae</taxon>
        <taxon>Amycolatopsis</taxon>
    </lineage>
</organism>
<feature type="transmembrane region" description="Helical" evidence="7">
    <location>
        <begin position="136"/>
        <end position="162"/>
    </location>
</feature>
<evidence type="ECO:0000256" key="3">
    <source>
        <dbReference type="ARBA" id="ARBA00022475"/>
    </source>
</evidence>
<evidence type="ECO:0000256" key="1">
    <source>
        <dbReference type="ARBA" id="ARBA00004651"/>
    </source>
</evidence>
<feature type="transmembrane region" description="Helical" evidence="7">
    <location>
        <begin position="6"/>
        <end position="29"/>
    </location>
</feature>
<comment type="subcellular location">
    <subcellularLocation>
        <location evidence="1">Cell membrane</location>
        <topology evidence="1">Multi-pass membrane protein</topology>
    </subcellularLocation>
</comment>
<keyword evidence="3" id="KW-1003">Cell membrane</keyword>
<sequence>MNDSDWAILLLRVATGLTVAAHGYGKIFLGGRLAGTARWFDGIGMRPGRWHARAAAGTEVGAGLLLAAGLMTSLAAAAIVALMAVAAWTVHRHNGFFIVASGWEYNAVLAVNAIVVAVAGHGALSLDHLITRESGFLVGWPGLLIAAGGGVLAAVAHLAAFYRPRVAAPEGAEPSEIR</sequence>
<keyword evidence="4 7" id="KW-0812">Transmembrane</keyword>
<feature type="transmembrane region" description="Helical" evidence="7">
    <location>
        <begin position="74"/>
        <end position="91"/>
    </location>
</feature>
<proteinExistence type="inferred from homology"/>
<evidence type="ECO:0000256" key="2">
    <source>
        <dbReference type="ARBA" id="ARBA00006679"/>
    </source>
</evidence>
<protein>
    <submittedName>
        <fullName evidence="8">DoxX family protein</fullName>
    </submittedName>
</protein>
<accession>A0ABZ1ICP2</accession>
<dbReference type="PANTHER" id="PTHR33452">
    <property type="entry name" value="OXIDOREDUCTASE CATD-RELATED"/>
    <property type="match status" value="1"/>
</dbReference>
<dbReference type="Proteomes" id="UP001330812">
    <property type="component" value="Chromosome"/>
</dbReference>
<feature type="transmembrane region" description="Helical" evidence="7">
    <location>
        <begin position="103"/>
        <end position="124"/>
    </location>
</feature>
<gene>
    <name evidence="8" type="ORF">VSH64_08955</name>
</gene>
<keyword evidence="5 7" id="KW-1133">Transmembrane helix</keyword>
<evidence type="ECO:0000313" key="9">
    <source>
        <dbReference type="Proteomes" id="UP001330812"/>
    </source>
</evidence>
<evidence type="ECO:0000256" key="4">
    <source>
        <dbReference type="ARBA" id="ARBA00022692"/>
    </source>
</evidence>
<dbReference type="RefSeq" id="WP_326835044.1">
    <property type="nucleotide sequence ID" value="NZ_CP142149.1"/>
</dbReference>
<dbReference type="PANTHER" id="PTHR33452:SF1">
    <property type="entry name" value="INNER MEMBRANE PROTEIN YPHA-RELATED"/>
    <property type="match status" value="1"/>
</dbReference>
<dbReference type="EMBL" id="CP142149">
    <property type="protein sequence ID" value="WSE32236.1"/>
    <property type="molecule type" value="Genomic_DNA"/>
</dbReference>